<evidence type="ECO:0000256" key="7">
    <source>
        <dbReference type="SAM" id="MobiDB-lite"/>
    </source>
</evidence>
<feature type="region of interest" description="Disordered" evidence="7">
    <location>
        <begin position="219"/>
        <end position="240"/>
    </location>
</feature>
<dbReference type="SUPFAM" id="SSF118290">
    <property type="entry name" value="WRKY DNA-binding domain"/>
    <property type="match status" value="1"/>
</dbReference>
<dbReference type="PANTHER" id="PTHR31221">
    <property type="entry name" value="WRKY TRANSCRIPTION FACTOR PROTEIN 1-RELATED"/>
    <property type="match status" value="1"/>
</dbReference>
<keyword evidence="4" id="KW-0238">DNA-binding</keyword>
<dbReference type="GO" id="GO:0043565">
    <property type="term" value="F:sequence-specific DNA binding"/>
    <property type="evidence" value="ECO:0007669"/>
    <property type="project" value="InterPro"/>
</dbReference>
<organism evidence="9 10">
    <name type="scientific">Vigna unguiculata</name>
    <name type="common">Cowpea</name>
    <dbReference type="NCBI Taxonomy" id="3917"/>
    <lineage>
        <taxon>Eukaryota</taxon>
        <taxon>Viridiplantae</taxon>
        <taxon>Streptophyta</taxon>
        <taxon>Embryophyta</taxon>
        <taxon>Tracheophyta</taxon>
        <taxon>Spermatophyta</taxon>
        <taxon>Magnoliopsida</taxon>
        <taxon>eudicotyledons</taxon>
        <taxon>Gunneridae</taxon>
        <taxon>Pentapetalae</taxon>
        <taxon>rosids</taxon>
        <taxon>fabids</taxon>
        <taxon>Fabales</taxon>
        <taxon>Fabaceae</taxon>
        <taxon>Papilionoideae</taxon>
        <taxon>50 kb inversion clade</taxon>
        <taxon>NPAAA clade</taxon>
        <taxon>indigoferoid/millettioid clade</taxon>
        <taxon>Phaseoleae</taxon>
        <taxon>Vigna</taxon>
    </lineage>
</organism>
<comment type="subcellular location">
    <subcellularLocation>
        <location evidence="1">Nucleus</location>
    </subcellularLocation>
</comment>
<dbReference type="InterPro" id="IPR036576">
    <property type="entry name" value="WRKY_dom_sf"/>
</dbReference>
<gene>
    <name evidence="9" type="ORF">DEO72_LG10g2979</name>
</gene>
<dbReference type="OrthoDB" id="652816at2759"/>
<dbReference type="PROSITE" id="PS50811">
    <property type="entry name" value="WRKY"/>
    <property type="match status" value="1"/>
</dbReference>
<feature type="region of interest" description="Disordered" evidence="7">
    <location>
        <begin position="187"/>
        <end position="206"/>
    </location>
</feature>
<dbReference type="Gramene" id="Vigun05g118000.1.v1.2">
    <property type="protein sequence ID" value="Vigun05g118000.1.v1.2"/>
    <property type="gene ID" value="Vigun05g118000.v1.2"/>
</dbReference>
<keyword evidence="6" id="KW-0539">Nucleus</keyword>
<dbReference type="Proteomes" id="UP000501690">
    <property type="component" value="Linkage Group LG10"/>
</dbReference>
<dbReference type="SMART" id="SM00774">
    <property type="entry name" value="WRKY"/>
    <property type="match status" value="1"/>
</dbReference>
<dbReference type="Gene3D" id="2.20.25.80">
    <property type="entry name" value="WRKY domain"/>
    <property type="match status" value="1"/>
</dbReference>
<evidence type="ECO:0000256" key="3">
    <source>
        <dbReference type="ARBA" id="ARBA00023015"/>
    </source>
</evidence>
<evidence type="ECO:0000256" key="4">
    <source>
        <dbReference type="ARBA" id="ARBA00023125"/>
    </source>
</evidence>
<evidence type="ECO:0000259" key="8">
    <source>
        <dbReference type="PROSITE" id="PS50811"/>
    </source>
</evidence>
<proteinExistence type="predicted"/>
<keyword evidence="3" id="KW-0805">Transcription regulation</keyword>
<accession>A0A4D6ND13</accession>
<name>A0A4D6ND13_VIGUN</name>
<evidence type="ECO:0000313" key="10">
    <source>
        <dbReference type="Proteomes" id="UP000501690"/>
    </source>
</evidence>
<dbReference type="AlphaFoldDB" id="A0A4D6ND13"/>
<evidence type="ECO:0000256" key="5">
    <source>
        <dbReference type="ARBA" id="ARBA00023163"/>
    </source>
</evidence>
<evidence type="ECO:0000256" key="2">
    <source>
        <dbReference type="ARBA" id="ARBA00022737"/>
    </source>
</evidence>
<feature type="domain" description="WRKY" evidence="8">
    <location>
        <begin position="113"/>
        <end position="178"/>
    </location>
</feature>
<evidence type="ECO:0000256" key="1">
    <source>
        <dbReference type="ARBA" id="ARBA00004123"/>
    </source>
</evidence>
<dbReference type="GO" id="GO:0003700">
    <property type="term" value="F:DNA-binding transcription factor activity"/>
    <property type="evidence" value="ECO:0007669"/>
    <property type="project" value="InterPro"/>
</dbReference>
<evidence type="ECO:0000313" key="9">
    <source>
        <dbReference type="EMBL" id="QCE11743.1"/>
    </source>
</evidence>
<protein>
    <submittedName>
        <fullName evidence="9">WRKY transcription factor 33</fullName>
    </submittedName>
</protein>
<evidence type="ECO:0000256" key="6">
    <source>
        <dbReference type="ARBA" id="ARBA00023242"/>
    </source>
</evidence>
<keyword evidence="5" id="KW-0804">Transcription</keyword>
<dbReference type="InterPro" id="IPR044810">
    <property type="entry name" value="WRKY_plant"/>
</dbReference>
<dbReference type="InterPro" id="IPR003657">
    <property type="entry name" value="WRKY_dom"/>
</dbReference>
<keyword evidence="10" id="KW-1185">Reference proteome</keyword>
<dbReference type="EMBL" id="CP039354">
    <property type="protein sequence ID" value="QCE11743.1"/>
    <property type="molecule type" value="Genomic_DNA"/>
</dbReference>
<dbReference type="GO" id="GO:0005634">
    <property type="term" value="C:nucleus"/>
    <property type="evidence" value="ECO:0007669"/>
    <property type="project" value="UniProtKB-SubCell"/>
</dbReference>
<keyword evidence="2" id="KW-0677">Repeat</keyword>
<reference evidence="9 10" key="1">
    <citation type="submission" date="2019-04" db="EMBL/GenBank/DDBJ databases">
        <title>An improved genome assembly and genetic linkage map for asparagus bean, Vigna unguiculata ssp. sesquipedialis.</title>
        <authorList>
            <person name="Xia Q."/>
            <person name="Zhang R."/>
            <person name="Dong Y."/>
        </authorList>
    </citation>
    <scope>NUCLEOTIDE SEQUENCE [LARGE SCALE GENOMIC DNA]</scope>
    <source>
        <tissue evidence="9">Leaf</tissue>
    </source>
</reference>
<dbReference type="FunFam" id="2.20.25.80:FF:000006">
    <property type="entry name" value="WRKY transcription factor"/>
    <property type="match status" value="1"/>
</dbReference>
<dbReference type="PANTHER" id="PTHR31221:SF42">
    <property type="entry name" value="WRKY TRANSCRIPTION FACTOR 49-RELATED"/>
    <property type="match status" value="1"/>
</dbReference>
<dbReference type="Pfam" id="PF03106">
    <property type="entry name" value="WRKY"/>
    <property type="match status" value="1"/>
</dbReference>
<sequence>MVESAMSKTMMEEVMASWSEGSEEEELVRELLDDGSPLLVLSQEAIQNPITKPSSTHFLSNIYSGPTISDIENALSLTNHRDHFPPLSSPRISILERGLSKIENKYTLKIKCFGNGMGDDGYKWRKYGQKSIKNSPNPRSYYRCTNPRCSAKKQVERSIEDPDTLIITYEGLHLHFAYPYFVMGQPNQSQSDQPIKKSKPTSSEDQVQAHIEDYVHEAQSSATSGVMPSTSLDSPQDMAQENMGSQGLLEDMVPFMVRNPSNSVNTKFSCSSFRSPPTSPMWLKF</sequence>